<proteinExistence type="predicted"/>
<protein>
    <submittedName>
        <fullName evidence="1">Uncharacterized protein</fullName>
    </submittedName>
</protein>
<accession>A0A1A8RTC0</accession>
<sequence length="70" mass="7982">RGHKQGESHGGCRGQKQYSQTSFHLTLRSWMPASPSRHLNMQPIASPHSSHPFLRIVDNHQRKCDRSGHV</sequence>
<feature type="non-terminal residue" evidence="1">
    <location>
        <position position="1"/>
    </location>
</feature>
<evidence type="ECO:0000313" key="1">
    <source>
        <dbReference type="EMBL" id="SBS08957.1"/>
    </source>
</evidence>
<dbReference type="AlphaFoldDB" id="A0A1A8RTC0"/>
<organism evidence="1">
    <name type="scientific">Nothobranchius rachovii</name>
    <name type="common">bluefin notho</name>
    <dbReference type="NCBI Taxonomy" id="451742"/>
    <lineage>
        <taxon>Eukaryota</taxon>
        <taxon>Metazoa</taxon>
        <taxon>Chordata</taxon>
        <taxon>Craniata</taxon>
        <taxon>Vertebrata</taxon>
        <taxon>Euteleostomi</taxon>
        <taxon>Actinopterygii</taxon>
        <taxon>Neopterygii</taxon>
        <taxon>Teleostei</taxon>
        <taxon>Neoteleostei</taxon>
        <taxon>Acanthomorphata</taxon>
        <taxon>Ovalentaria</taxon>
        <taxon>Atherinomorphae</taxon>
        <taxon>Cyprinodontiformes</taxon>
        <taxon>Nothobranchiidae</taxon>
        <taxon>Nothobranchius</taxon>
    </lineage>
</organism>
<reference evidence="1" key="2">
    <citation type="submission" date="2016-06" db="EMBL/GenBank/DDBJ databases">
        <title>The genome of a short-lived fish provides insights into sex chromosome evolution and the genetic control of aging.</title>
        <authorList>
            <person name="Reichwald K."/>
            <person name="Felder M."/>
            <person name="Petzold A."/>
            <person name="Koch P."/>
            <person name="Groth M."/>
            <person name="Platzer M."/>
        </authorList>
    </citation>
    <scope>NUCLEOTIDE SEQUENCE</scope>
    <source>
        <tissue evidence="1">Brain</tissue>
    </source>
</reference>
<reference evidence="1" key="1">
    <citation type="submission" date="2016-05" db="EMBL/GenBank/DDBJ databases">
        <authorList>
            <person name="Lavstsen T."/>
            <person name="Jespersen J.S."/>
        </authorList>
    </citation>
    <scope>NUCLEOTIDE SEQUENCE</scope>
    <source>
        <tissue evidence="1">Brain</tissue>
    </source>
</reference>
<gene>
    <name evidence="1" type="primary">CU457778.1</name>
</gene>
<name>A0A1A8RTC0_9TELE</name>
<dbReference type="EMBL" id="HAEH01019260">
    <property type="protein sequence ID" value="SBS08957.1"/>
    <property type="molecule type" value="Transcribed_RNA"/>
</dbReference>
<feature type="non-terminal residue" evidence="1">
    <location>
        <position position="70"/>
    </location>
</feature>